<reference evidence="1 2" key="1">
    <citation type="submission" date="2016-07" db="EMBL/GenBank/DDBJ databases">
        <title>Pervasive Adenine N6-methylation of Active Genes in Fungi.</title>
        <authorList>
            <consortium name="DOE Joint Genome Institute"/>
            <person name="Mondo S.J."/>
            <person name="Dannebaum R.O."/>
            <person name="Kuo R.C."/>
            <person name="Labutti K."/>
            <person name="Haridas S."/>
            <person name="Kuo A."/>
            <person name="Salamov A."/>
            <person name="Ahrendt S.R."/>
            <person name="Lipzen A."/>
            <person name="Sullivan W."/>
            <person name="Andreopoulos W.B."/>
            <person name="Clum A."/>
            <person name="Lindquist E."/>
            <person name="Daum C."/>
            <person name="Ramamoorthy G.K."/>
            <person name="Gryganskyi A."/>
            <person name="Culley D."/>
            <person name="Magnuson J.K."/>
            <person name="James T.Y."/>
            <person name="O'Malley M.A."/>
            <person name="Stajich J.E."/>
            <person name="Spatafora J.W."/>
            <person name="Visel A."/>
            <person name="Grigoriev I.V."/>
        </authorList>
    </citation>
    <scope>NUCLEOTIDE SEQUENCE [LARGE SCALE GENOMIC DNA]</scope>
    <source>
        <strain evidence="1 2">CBS 115471</strain>
    </source>
</reference>
<dbReference type="AlphaFoldDB" id="A0A1Y1ZLV3"/>
<evidence type="ECO:0000313" key="1">
    <source>
        <dbReference type="EMBL" id="ORY11199.1"/>
    </source>
</evidence>
<sequence>MPVPGSTALPDSSTPYPDTYPRELVDLLERSERVPLDLETGGKRVLSTIRYDVNVDPELAGYDVEIPTEKIGRYTSRHKANLKAAECSMNRIYNTYNCRYYKAPEAGGLTYFLEESWGLMMGGPVEEVMGEPCDVTSINTFTPLRIAALFTFFGFTCVRDDPRDERPPTPRSTRCCVDEEPYGNITSLYLYPLSPSPSFTFPSPGS</sequence>
<keyword evidence="2" id="KW-1185">Reference proteome</keyword>
<protein>
    <submittedName>
        <fullName evidence="1">Uncharacterized protein</fullName>
    </submittedName>
</protein>
<accession>A0A1Y1ZLV3</accession>
<gene>
    <name evidence="1" type="ORF">BCR34DRAFT_328767</name>
</gene>
<organism evidence="1 2">
    <name type="scientific">Clohesyomyces aquaticus</name>
    <dbReference type="NCBI Taxonomy" id="1231657"/>
    <lineage>
        <taxon>Eukaryota</taxon>
        <taxon>Fungi</taxon>
        <taxon>Dikarya</taxon>
        <taxon>Ascomycota</taxon>
        <taxon>Pezizomycotina</taxon>
        <taxon>Dothideomycetes</taxon>
        <taxon>Pleosporomycetidae</taxon>
        <taxon>Pleosporales</taxon>
        <taxon>Lindgomycetaceae</taxon>
        <taxon>Clohesyomyces</taxon>
    </lineage>
</organism>
<comment type="caution">
    <text evidence="1">The sequence shown here is derived from an EMBL/GenBank/DDBJ whole genome shotgun (WGS) entry which is preliminary data.</text>
</comment>
<dbReference type="EMBL" id="MCFA01000063">
    <property type="protein sequence ID" value="ORY11199.1"/>
    <property type="molecule type" value="Genomic_DNA"/>
</dbReference>
<proteinExistence type="predicted"/>
<evidence type="ECO:0000313" key="2">
    <source>
        <dbReference type="Proteomes" id="UP000193144"/>
    </source>
</evidence>
<dbReference type="Proteomes" id="UP000193144">
    <property type="component" value="Unassembled WGS sequence"/>
</dbReference>
<name>A0A1Y1ZLV3_9PLEO</name>